<feature type="non-terminal residue" evidence="5">
    <location>
        <position position="118"/>
    </location>
</feature>
<dbReference type="PANTHER" id="PTHR43004">
    <property type="entry name" value="TRK SYSTEM POTASSIUM UPTAKE PROTEIN"/>
    <property type="match status" value="1"/>
</dbReference>
<dbReference type="EMBL" id="JBHTIS010002736">
    <property type="protein sequence ID" value="MFD1050289.1"/>
    <property type="molecule type" value="Genomic_DNA"/>
</dbReference>
<reference evidence="6" key="1">
    <citation type="journal article" date="2019" name="Int. J. Syst. Evol. Microbiol.">
        <title>The Global Catalogue of Microorganisms (GCM) 10K type strain sequencing project: providing services to taxonomists for standard genome sequencing and annotation.</title>
        <authorList>
            <consortium name="The Broad Institute Genomics Platform"/>
            <consortium name="The Broad Institute Genome Sequencing Center for Infectious Disease"/>
            <person name="Wu L."/>
            <person name="Ma J."/>
        </authorList>
    </citation>
    <scope>NUCLEOTIDE SEQUENCE [LARGE SCALE GENOMIC DNA]</scope>
    <source>
        <strain evidence="6">JCM 31486</strain>
    </source>
</reference>
<keyword evidence="5" id="KW-0560">Oxidoreductase</keyword>
<evidence type="ECO:0000313" key="5">
    <source>
        <dbReference type="EMBL" id="MFD1050289.1"/>
    </source>
</evidence>
<accession>A0ABW3MM12</accession>
<dbReference type="InterPro" id="IPR036188">
    <property type="entry name" value="FAD/NAD-bd_sf"/>
</dbReference>
<organism evidence="5 6">
    <name type="scientific">Kibdelosporangium lantanae</name>
    <dbReference type="NCBI Taxonomy" id="1497396"/>
    <lineage>
        <taxon>Bacteria</taxon>
        <taxon>Bacillati</taxon>
        <taxon>Actinomycetota</taxon>
        <taxon>Actinomycetes</taxon>
        <taxon>Pseudonocardiales</taxon>
        <taxon>Pseudonocardiaceae</taxon>
        <taxon>Kibdelosporangium</taxon>
    </lineage>
</organism>
<keyword evidence="6" id="KW-1185">Reference proteome</keyword>
<protein>
    <submittedName>
        <fullName evidence="5">FAD-dependent monooxygenase</fullName>
    </submittedName>
</protein>
<evidence type="ECO:0000256" key="1">
    <source>
        <dbReference type="ARBA" id="ARBA00001974"/>
    </source>
</evidence>
<comment type="cofactor">
    <cofactor evidence="1">
        <name>FAD</name>
        <dbReference type="ChEBI" id="CHEBI:57692"/>
    </cofactor>
</comment>
<proteinExistence type="predicted"/>
<gene>
    <name evidence="5" type="ORF">ACFQ1S_34580</name>
</gene>
<dbReference type="Pfam" id="PF01494">
    <property type="entry name" value="FAD_binding_3"/>
    <property type="match status" value="1"/>
</dbReference>
<evidence type="ECO:0000256" key="2">
    <source>
        <dbReference type="ARBA" id="ARBA00022630"/>
    </source>
</evidence>
<keyword evidence="3" id="KW-0274">FAD</keyword>
<dbReference type="Proteomes" id="UP001597045">
    <property type="component" value="Unassembled WGS sequence"/>
</dbReference>
<dbReference type="InterPro" id="IPR050641">
    <property type="entry name" value="RIFMO-like"/>
</dbReference>
<evidence type="ECO:0000256" key="3">
    <source>
        <dbReference type="ARBA" id="ARBA00022827"/>
    </source>
</evidence>
<evidence type="ECO:0000259" key="4">
    <source>
        <dbReference type="Pfam" id="PF01494"/>
    </source>
</evidence>
<keyword evidence="5" id="KW-0503">Monooxygenase</keyword>
<dbReference type="GO" id="GO:0004497">
    <property type="term" value="F:monooxygenase activity"/>
    <property type="evidence" value="ECO:0007669"/>
    <property type="project" value="UniProtKB-KW"/>
</dbReference>
<sequence length="118" mass="12905">MFDVVIAGAGPTGLMLAGELRLHGVRVVVFEKEAEQPKVVRAQGMHARSVELLEQRGLLDRVLAHGRKNPLGGFFAGIAKPAPDRLDTTHPYVLTIPQPVTERLLAEHATELGVEIRR</sequence>
<dbReference type="InterPro" id="IPR002938">
    <property type="entry name" value="FAD-bd"/>
</dbReference>
<comment type="caution">
    <text evidence="5">The sequence shown here is derived from an EMBL/GenBank/DDBJ whole genome shotgun (WGS) entry which is preliminary data.</text>
</comment>
<dbReference type="SUPFAM" id="SSF51905">
    <property type="entry name" value="FAD/NAD(P)-binding domain"/>
    <property type="match status" value="1"/>
</dbReference>
<dbReference type="PANTHER" id="PTHR43004:SF19">
    <property type="entry name" value="BINDING MONOOXYGENASE, PUTATIVE (JCVI)-RELATED"/>
    <property type="match status" value="1"/>
</dbReference>
<dbReference type="Gene3D" id="3.50.50.60">
    <property type="entry name" value="FAD/NAD(P)-binding domain"/>
    <property type="match status" value="1"/>
</dbReference>
<name>A0ABW3MM12_9PSEU</name>
<keyword evidence="2" id="KW-0285">Flavoprotein</keyword>
<evidence type="ECO:0000313" key="6">
    <source>
        <dbReference type="Proteomes" id="UP001597045"/>
    </source>
</evidence>
<feature type="domain" description="FAD-binding" evidence="4">
    <location>
        <begin position="2"/>
        <end position="118"/>
    </location>
</feature>